<proteinExistence type="predicted"/>
<evidence type="ECO:0000313" key="1">
    <source>
        <dbReference type="EMBL" id="GME79849.1"/>
    </source>
</evidence>
<dbReference type="EMBL" id="BSXS01002787">
    <property type="protein sequence ID" value="GME79849.1"/>
    <property type="molecule type" value="Genomic_DNA"/>
</dbReference>
<organism evidence="1 2">
    <name type="scientific">Ambrosiozyma monospora</name>
    <name type="common">Yeast</name>
    <name type="synonym">Endomycopsis monosporus</name>
    <dbReference type="NCBI Taxonomy" id="43982"/>
    <lineage>
        <taxon>Eukaryota</taxon>
        <taxon>Fungi</taxon>
        <taxon>Dikarya</taxon>
        <taxon>Ascomycota</taxon>
        <taxon>Saccharomycotina</taxon>
        <taxon>Pichiomycetes</taxon>
        <taxon>Pichiales</taxon>
        <taxon>Pichiaceae</taxon>
        <taxon>Ambrosiozyma</taxon>
    </lineage>
</organism>
<gene>
    <name evidence="1" type="ORF">Amon02_000415400</name>
</gene>
<keyword evidence="2" id="KW-1185">Reference proteome</keyword>
<evidence type="ECO:0000313" key="2">
    <source>
        <dbReference type="Proteomes" id="UP001165064"/>
    </source>
</evidence>
<name>A0ACB5T2X9_AMBMO</name>
<accession>A0ACB5T2X9</accession>
<sequence length="194" mass="21126">MTSTTESHSADSKVPVPGNQQETSEKTAHFHNQNSRVDQNSTSTSAPPPVDNNSTPTPPPSTLKSMDISSDNIHESTSPTSSAGPTAAKTASPTPSASPSYPASQNERVTIDTNKRMTDKHSKRSMADDLKLTYHYISTEGTIKDYQIIRQIGLHPELKNQYNVRRNDGSFRTPTTPNCPSSHLGTNTRKANFT</sequence>
<dbReference type="Proteomes" id="UP001165064">
    <property type="component" value="Unassembled WGS sequence"/>
</dbReference>
<protein>
    <submittedName>
        <fullName evidence="1">Unnamed protein product</fullName>
    </submittedName>
</protein>
<reference evidence="1" key="1">
    <citation type="submission" date="2023-04" db="EMBL/GenBank/DDBJ databases">
        <title>Ambrosiozyma monospora NBRC 10751.</title>
        <authorList>
            <person name="Ichikawa N."/>
            <person name="Sato H."/>
            <person name="Tonouchi N."/>
        </authorList>
    </citation>
    <scope>NUCLEOTIDE SEQUENCE</scope>
    <source>
        <strain evidence="1">NBRC 10751</strain>
    </source>
</reference>
<comment type="caution">
    <text evidence="1">The sequence shown here is derived from an EMBL/GenBank/DDBJ whole genome shotgun (WGS) entry which is preliminary data.</text>
</comment>